<organism evidence="1 2">
    <name type="scientific">Brucella anthropi</name>
    <name type="common">Ochrobactrum anthropi</name>
    <dbReference type="NCBI Taxonomy" id="529"/>
    <lineage>
        <taxon>Bacteria</taxon>
        <taxon>Pseudomonadati</taxon>
        <taxon>Pseudomonadota</taxon>
        <taxon>Alphaproteobacteria</taxon>
        <taxon>Hyphomicrobiales</taxon>
        <taxon>Brucellaceae</taxon>
        <taxon>Brucella/Ochrobactrum group</taxon>
        <taxon>Brucella</taxon>
    </lineage>
</organism>
<accession>A0A8I0N8R9</accession>
<reference evidence="1" key="2">
    <citation type="submission" date="2020-10" db="EMBL/GenBank/DDBJ databases">
        <title>Enrichment of novel Verrucomicrobia, Bacteroidetes and Krumholzibacteria in an oxygen-limited, methane- and iron-fed bioreactor inoculated with Bothnian Sea sediments.</title>
        <authorList>
            <person name="Martins P.D."/>
            <person name="de Jong A."/>
            <person name="Lenstra W.K."/>
            <person name="van Helmond N.A.G.M."/>
            <person name="Slomp C.P."/>
            <person name="Jetten M.S.M."/>
            <person name="Welte C.U."/>
            <person name="Rasigraf O."/>
        </authorList>
    </citation>
    <scope>NUCLEOTIDE SEQUENCE</scope>
    <source>
        <strain evidence="1">MAG47</strain>
    </source>
</reference>
<name>A0A8I0N8R9_BRUAN</name>
<gene>
    <name evidence="1" type="ORF">IH622_22960</name>
</gene>
<dbReference type="Proteomes" id="UP000642265">
    <property type="component" value="Unassembled WGS sequence"/>
</dbReference>
<dbReference type="AlphaFoldDB" id="A0A8I0N8R9"/>
<proteinExistence type="predicted"/>
<dbReference type="EMBL" id="JACZKO010000063">
    <property type="protein sequence ID" value="MBE0563657.1"/>
    <property type="molecule type" value="Genomic_DNA"/>
</dbReference>
<evidence type="ECO:0000313" key="2">
    <source>
        <dbReference type="Proteomes" id="UP000642265"/>
    </source>
</evidence>
<dbReference type="RefSeq" id="WP_151687986.1">
    <property type="nucleotide sequence ID" value="NZ_WBWO01000001.1"/>
</dbReference>
<evidence type="ECO:0000313" key="1">
    <source>
        <dbReference type="EMBL" id="MBE0563657.1"/>
    </source>
</evidence>
<protein>
    <submittedName>
        <fullName evidence="1">Uncharacterized protein</fullName>
    </submittedName>
</protein>
<reference evidence="1" key="1">
    <citation type="submission" date="2020-09" db="EMBL/GenBank/DDBJ databases">
        <authorList>
            <person name="Dalcin Martins P."/>
        </authorList>
    </citation>
    <scope>NUCLEOTIDE SEQUENCE</scope>
    <source>
        <strain evidence="1">MAG47</strain>
    </source>
</reference>
<sequence length="114" mass="12754">MSIKSDIAELEQGMKDLQELVERKNLAESLSTNRAFKKLILEEYFVQEAARLVQMSGDIRLSELDRSHALAMAQATGHLKRYLSAIVQMGTSAENSLVEANETLDELRAADQDD</sequence>
<comment type="caution">
    <text evidence="1">The sequence shown here is derived from an EMBL/GenBank/DDBJ whole genome shotgun (WGS) entry which is preliminary data.</text>
</comment>